<dbReference type="InterPro" id="IPR048661">
    <property type="entry name" value="CPL1-like"/>
</dbReference>
<dbReference type="PANTHER" id="PTHR35192">
    <property type="entry name" value="PROTEIN, PUTATIVE-RELATED"/>
    <property type="match status" value="1"/>
</dbReference>
<proteinExistence type="predicted"/>
<accession>A0A4Y9Z5R0</accession>
<name>A0A4Y9Z5R0_9APHY</name>
<dbReference type="AlphaFoldDB" id="A0A4Y9Z5R0"/>
<evidence type="ECO:0000256" key="1">
    <source>
        <dbReference type="SAM" id="MobiDB-lite"/>
    </source>
</evidence>
<feature type="compositionally biased region" description="Pro residues" evidence="1">
    <location>
        <begin position="21"/>
        <end position="30"/>
    </location>
</feature>
<dbReference type="EMBL" id="SEKV01000014">
    <property type="protein sequence ID" value="TFY69203.1"/>
    <property type="molecule type" value="Genomic_DNA"/>
</dbReference>
<evidence type="ECO:0000313" key="4">
    <source>
        <dbReference type="Proteomes" id="UP000298390"/>
    </source>
</evidence>
<organism evidence="3 4">
    <name type="scientific">Rhodofomes roseus</name>
    <dbReference type="NCBI Taxonomy" id="34475"/>
    <lineage>
        <taxon>Eukaryota</taxon>
        <taxon>Fungi</taxon>
        <taxon>Dikarya</taxon>
        <taxon>Basidiomycota</taxon>
        <taxon>Agaricomycotina</taxon>
        <taxon>Agaricomycetes</taxon>
        <taxon>Polyporales</taxon>
        <taxon>Rhodofomes</taxon>
    </lineage>
</organism>
<gene>
    <name evidence="3" type="ORF">EVJ58_g557</name>
</gene>
<reference evidence="3 4" key="1">
    <citation type="submission" date="2019-01" db="EMBL/GenBank/DDBJ databases">
        <title>Genome sequencing of the rare red list fungi Fomitopsis rosea.</title>
        <authorList>
            <person name="Buettner E."/>
            <person name="Kellner H."/>
        </authorList>
    </citation>
    <scope>NUCLEOTIDE SEQUENCE [LARGE SCALE GENOMIC DNA]</scope>
    <source>
        <strain evidence="3 4">DSM 105464</strain>
    </source>
</reference>
<feature type="domain" description="Protein CPL1-like" evidence="2">
    <location>
        <begin position="97"/>
        <end position="156"/>
    </location>
</feature>
<dbReference type="STRING" id="34475.A0A4Y9Z5R0"/>
<sequence length="159" mass="16635">MGGFEEATAATKRNDNHDNGPTPPGQPGPEPSHHSPGKGHEGFRVGTVIRKRDGSLQLPVVPPEADVSPILCPQSMAVCPITETIPDTLEKWVSEGFECVDLREDLTSCGGCGIVDAQYDCTAISNALGVSCEVGTCRVHSCKPGFTLALDGKSCISTA</sequence>
<dbReference type="Proteomes" id="UP000298390">
    <property type="component" value="Unassembled WGS sequence"/>
</dbReference>
<dbReference type="PANTHER" id="PTHR35192:SF2">
    <property type="entry name" value="APPLE DOMAIN-CONTAINING PROTEIN"/>
    <property type="match status" value="1"/>
</dbReference>
<dbReference type="InterPro" id="IPR038955">
    <property type="entry name" value="PriA/CPL1_fungi"/>
</dbReference>
<evidence type="ECO:0000313" key="3">
    <source>
        <dbReference type="EMBL" id="TFY69203.1"/>
    </source>
</evidence>
<comment type="caution">
    <text evidence="3">The sequence shown here is derived from an EMBL/GenBank/DDBJ whole genome shotgun (WGS) entry which is preliminary data.</text>
</comment>
<feature type="region of interest" description="Disordered" evidence="1">
    <location>
        <begin position="1"/>
        <end position="42"/>
    </location>
</feature>
<dbReference type="Pfam" id="PF21671">
    <property type="entry name" value="CPL1-like"/>
    <property type="match status" value="1"/>
</dbReference>
<protein>
    <recommendedName>
        <fullName evidence="2">Protein CPL1-like domain-containing protein</fullName>
    </recommendedName>
</protein>
<evidence type="ECO:0000259" key="2">
    <source>
        <dbReference type="Pfam" id="PF21671"/>
    </source>
</evidence>